<evidence type="ECO:0000313" key="2">
    <source>
        <dbReference type="Proteomes" id="UP000078200"/>
    </source>
</evidence>
<evidence type="ECO:0000313" key="1">
    <source>
        <dbReference type="EnsemblMetazoa" id="GAUT046910-PA"/>
    </source>
</evidence>
<dbReference type="AlphaFoldDB" id="A0A1A9VTE1"/>
<dbReference type="Proteomes" id="UP000078200">
    <property type="component" value="Unassembled WGS sequence"/>
</dbReference>
<organism evidence="1 2">
    <name type="scientific">Glossina austeni</name>
    <name type="common">Savannah tsetse fly</name>
    <dbReference type="NCBI Taxonomy" id="7395"/>
    <lineage>
        <taxon>Eukaryota</taxon>
        <taxon>Metazoa</taxon>
        <taxon>Ecdysozoa</taxon>
        <taxon>Arthropoda</taxon>
        <taxon>Hexapoda</taxon>
        <taxon>Insecta</taxon>
        <taxon>Pterygota</taxon>
        <taxon>Neoptera</taxon>
        <taxon>Endopterygota</taxon>
        <taxon>Diptera</taxon>
        <taxon>Brachycera</taxon>
        <taxon>Muscomorpha</taxon>
        <taxon>Hippoboscoidea</taxon>
        <taxon>Glossinidae</taxon>
        <taxon>Glossina</taxon>
    </lineage>
</organism>
<proteinExistence type="predicted"/>
<reference evidence="1" key="1">
    <citation type="submission" date="2020-05" db="UniProtKB">
        <authorList>
            <consortium name="EnsemblMetazoa"/>
        </authorList>
    </citation>
    <scope>IDENTIFICATION</scope>
    <source>
        <strain evidence="1">TTRI</strain>
    </source>
</reference>
<protein>
    <submittedName>
        <fullName evidence="1">Uncharacterized protein</fullName>
    </submittedName>
</protein>
<accession>A0A1A9VTE1</accession>
<dbReference type="VEuPathDB" id="VectorBase:GAUT046910"/>
<name>A0A1A9VTE1_GLOAU</name>
<keyword evidence="2" id="KW-1185">Reference proteome</keyword>
<sequence>MNIRNDDLLSIGSIPMASTGREIDFIKIRRLPSVFAKISPMSTLLSSVFLLRYPAVPQLRVSSQPPVKIVCAWMTYWKACWQNDAANSFLLIVNVFAEQCGAHFRFTNSNNKETKIPEDIHICNGLCKCKRFRNSSKYSLRCNK</sequence>
<dbReference type="EnsemblMetazoa" id="GAUT046910-RA">
    <property type="protein sequence ID" value="GAUT046910-PA"/>
    <property type="gene ID" value="GAUT046910"/>
</dbReference>